<accession>A0AAW8D2L3</accession>
<proteinExistence type="inferred from homology"/>
<evidence type="ECO:0000313" key="4">
    <source>
        <dbReference type="EMBL" id="MDP9896815.1"/>
    </source>
</evidence>
<name>A0AAW8D2L3_9BURK</name>
<feature type="binding site" evidence="3">
    <location>
        <position position="46"/>
    </location>
    <ligand>
        <name>a divalent metal cation</name>
        <dbReference type="ChEBI" id="CHEBI:60240"/>
    </ligand>
</feature>
<evidence type="ECO:0000313" key="5">
    <source>
        <dbReference type="Proteomes" id="UP001242045"/>
    </source>
</evidence>
<dbReference type="PANTHER" id="PTHR37302:SF1">
    <property type="entry name" value="PROTEIN DINB"/>
    <property type="match status" value="1"/>
</dbReference>
<dbReference type="InterPro" id="IPR007837">
    <property type="entry name" value="DinB"/>
</dbReference>
<reference evidence="4" key="1">
    <citation type="submission" date="2023-07" db="EMBL/GenBank/DDBJ databases">
        <title>Sorghum-associated microbial communities from plants grown in Nebraska, USA.</title>
        <authorList>
            <person name="Schachtman D."/>
        </authorList>
    </citation>
    <scope>NUCLEOTIDE SEQUENCE</scope>
    <source>
        <strain evidence="4">DS3754</strain>
    </source>
</reference>
<dbReference type="Pfam" id="PF05163">
    <property type="entry name" value="DinB"/>
    <property type="match status" value="1"/>
</dbReference>
<organism evidence="4 5">
    <name type="scientific">Variovorax boronicumulans</name>
    <dbReference type="NCBI Taxonomy" id="436515"/>
    <lineage>
        <taxon>Bacteria</taxon>
        <taxon>Pseudomonadati</taxon>
        <taxon>Pseudomonadota</taxon>
        <taxon>Betaproteobacteria</taxon>
        <taxon>Burkholderiales</taxon>
        <taxon>Comamonadaceae</taxon>
        <taxon>Variovorax</taxon>
    </lineage>
</organism>
<keyword evidence="2 3" id="KW-0479">Metal-binding</keyword>
<dbReference type="GO" id="GO:0046872">
    <property type="term" value="F:metal ion binding"/>
    <property type="evidence" value="ECO:0007669"/>
    <property type="project" value="UniProtKB-KW"/>
</dbReference>
<dbReference type="RefSeq" id="WP_307686987.1">
    <property type="nucleotide sequence ID" value="NZ_JAUSRD010000021.1"/>
</dbReference>
<dbReference type="SUPFAM" id="SSF109854">
    <property type="entry name" value="DinB/YfiT-like putative metalloenzymes"/>
    <property type="match status" value="1"/>
</dbReference>
<protein>
    <submittedName>
        <fullName evidence="4">Damage-inducible protein DinB</fullName>
    </submittedName>
</protein>
<comment type="caution">
    <text evidence="4">The sequence shown here is derived from an EMBL/GenBank/DDBJ whole genome shotgun (WGS) entry which is preliminary data.</text>
</comment>
<dbReference type="InterPro" id="IPR034660">
    <property type="entry name" value="DinB/YfiT-like"/>
</dbReference>
<comment type="similarity">
    <text evidence="1">Belongs to the DinB family.</text>
</comment>
<evidence type="ECO:0000256" key="2">
    <source>
        <dbReference type="ARBA" id="ARBA00022723"/>
    </source>
</evidence>
<feature type="binding site" evidence="3">
    <location>
        <position position="130"/>
    </location>
    <ligand>
        <name>a divalent metal cation</name>
        <dbReference type="ChEBI" id="CHEBI:60240"/>
    </ligand>
</feature>
<dbReference type="Proteomes" id="UP001242045">
    <property type="component" value="Unassembled WGS sequence"/>
</dbReference>
<dbReference type="AlphaFoldDB" id="A0AAW8D2L3"/>
<evidence type="ECO:0000256" key="1">
    <source>
        <dbReference type="ARBA" id="ARBA00008635"/>
    </source>
</evidence>
<gene>
    <name evidence="4" type="ORF">J2W31_005956</name>
</gene>
<dbReference type="PANTHER" id="PTHR37302">
    <property type="entry name" value="SLR1116 PROTEIN"/>
    <property type="match status" value="1"/>
</dbReference>
<sequence>MSTIAPLRKLFGYRAWANAEFLEKMEGFDPDLHAEERKAALRLSNHTYVVDQIFAAHLTGGEHEFWADNTPEAPSLEDLRTALTASDLWYLRYLDIVTQEQLDESVSFVFTDGDRGCMSRREMLTDLVIHSGYHRGEVGRIMSQLSICLPWDTFAVYLHQTEPSRRLVTELGRLGGSRGKNPCVAE</sequence>
<evidence type="ECO:0000256" key="3">
    <source>
        <dbReference type="PIRSR" id="PIRSR607837-1"/>
    </source>
</evidence>
<dbReference type="Gene3D" id="1.20.120.450">
    <property type="entry name" value="dinb family like domain"/>
    <property type="match status" value="1"/>
</dbReference>
<dbReference type="EMBL" id="JAUSRD010000021">
    <property type="protein sequence ID" value="MDP9896815.1"/>
    <property type="molecule type" value="Genomic_DNA"/>
</dbReference>
<feature type="binding site" evidence="3">
    <location>
        <position position="134"/>
    </location>
    <ligand>
        <name>a divalent metal cation</name>
        <dbReference type="ChEBI" id="CHEBI:60240"/>
    </ligand>
</feature>